<dbReference type="Proteomes" id="UP000199632">
    <property type="component" value="Unassembled WGS sequence"/>
</dbReference>
<evidence type="ECO:0000313" key="2">
    <source>
        <dbReference type="Proteomes" id="UP000199632"/>
    </source>
</evidence>
<sequence length="29" mass="3042">MRAKLRIALAITALASLLYTVGAPFEHGG</sequence>
<keyword evidence="2" id="KW-1185">Reference proteome</keyword>
<reference evidence="2" key="1">
    <citation type="submission" date="2016-10" db="EMBL/GenBank/DDBJ databases">
        <authorList>
            <person name="Varghese N."/>
            <person name="Submissions S."/>
        </authorList>
    </citation>
    <scope>NUCLEOTIDE SEQUENCE [LARGE SCALE GENOMIC DNA]</scope>
    <source>
        <strain evidence="2">DSM 44718</strain>
    </source>
</reference>
<accession>A0A1H3U778</accession>
<protein>
    <submittedName>
        <fullName evidence="1">Uncharacterized protein</fullName>
    </submittedName>
</protein>
<organism evidence="1 2">
    <name type="scientific">Asanoa ishikariensis</name>
    <dbReference type="NCBI Taxonomy" id="137265"/>
    <lineage>
        <taxon>Bacteria</taxon>
        <taxon>Bacillati</taxon>
        <taxon>Actinomycetota</taxon>
        <taxon>Actinomycetes</taxon>
        <taxon>Micromonosporales</taxon>
        <taxon>Micromonosporaceae</taxon>
        <taxon>Asanoa</taxon>
    </lineage>
</organism>
<dbReference type="AlphaFoldDB" id="A0A1H3U778"/>
<evidence type="ECO:0000313" key="1">
    <source>
        <dbReference type="EMBL" id="SDZ58280.1"/>
    </source>
</evidence>
<name>A0A1H3U778_9ACTN</name>
<gene>
    <name evidence="1" type="ORF">SAMN05421684_6685</name>
</gene>
<proteinExistence type="predicted"/>
<dbReference type="EMBL" id="FNQB01000004">
    <property type="protein sequence ID" value="SDZ58280.1"/>
    <property type="molecule type" value="Genomic_DNA"/>
</dbReference>